<evidence type="ECO:0000313" key="3">
    <source>
        <dbReference type="Proteomes" id="UP000789901"/>
    </source>
</evidence>
<organism evidence="2 3">
    <name type="scientific">Gigaspora margarita</name>
    <dbReference type="NCBI Taxonomy" id="4874"/>
    <lineage>
        <taxon>Eukaryota</taxon>
        <taxon>Fungi</taxon>
        <taxon>Fungi incertae sedis</taxon>
        <taxon>Mucoromycota</taxon>
        <taxon>Glomeromycotina</taxon>
        <taxon>Glomeromycetes</taxon>
        <taxon>Diversisporales</taxon>
        <taxon>Gigasporaceae</taxon>
        <taxon>Gigaspora</taxon>
    </lineage>
</organism>
<comment type="caution">
    <text evidence="2">The sequence shown here is derived from an EMBL/GenBank/DDBJ whole genome shotgun (WGS) entry which is preliminary data.</text>
</comment>
<keyword evidence="3" id="KW-1185">Reference proteome</keyword>
<evidence type="ECO:0000313" key="2">
    <source>
        <dbReference type="EMBL" id="CAG8855696.1"/>
    </source>
</evidence>
<accession>A0ABN7XLL3</accession>
<feature type="compositionally biased region" description="Basic and acidic residues" evidence="1">
    <location>
        <begin position="65"/>
        <end position="77"/>
    </location>
</feature>
<feature type="region of interest" description="Disordered" evidence="1">
    <location>
        <begin position="24"/>
        <end position="108"/>
    </location>
</feature>
<gene>
    <name evidence="2" type="ORF">GMARGA_LOCUS44517</name>
</gene>
<sequence length="108" mass="12621">LNDSLYQIEIGEMTLDTKFYTAELKEITETQDPEPNTTEKTEEEGQSKTEEEESDVEENDNSEEEMQKHEQEQHDNGKSCLKAQQDPNEKYICPQSEKHRQDLNKLEA</sequence>
<feature type="non-terminal residue" evidence="2">
    <location>
        <position position="108"/>
    </location>
</feature>
<dbReference type="EMBL" id="CAJVQB010152145">
    <property type="protein sequence ID" value="CAG8855696.1"/>
    <property type="molecule type" value="Genomic_DNA"/>
</dbReference>
<feature type="compositionally biased region" description="Basic and acidic residues" evidence="1">
    <location>
        <begin position="96"/>
        <end position="108"/>
    </location>
</feature>
<proteinExistence type="predicted"/>
<protein>
    <submittedName>
        <fullName evidence="2">45285_t:CDS:1</fullName>
    </submittedName>
</protein>
<dbReference type="Proteomes" id="UP000789901">
    <property type="component" value="Unassembled WGS sequence"/>
</dbReference>
<reference evidence="2 3" key="1">
    <citation type="submission" date="2021-06" db="EMBL/GenBank/DDBJ databases">
        <authorList>
            <person name="Kallberg Y."/>
            <person name="Tangrot J."/>
            <person name="Rosling A."/>
        </authorList>
    </citation>
    <scope>NUCLEOTIDE SEQUENCE [LARGE SCALE GENOMIC DNA]</scope>
    <source>
        <strain evidence="2 3">120-4 pot B 10/14</strain>
    </source>
</reference>
<name>A0ABN7XLL3_GIGMA</name>
<evidence type="ECO:0000256" key="1">
    <source>
        <dbReference type="SAM" id="MobiDB-lite"/>
    </source>
</evidence>
<feature type="non-terminal residue" evidence="2">
    <location>
        <position position="1"/>
    </location>
</feature>
<feature type="compositionally biased region" description="Acidic residues" evidence="1">
    <location>
        <begin position="50"/>
        <end position="64"/>
    </location>
</feature>
<feature type="compositionally biased region" description="Basic and acidic residues" evidence="1">
    <location>
        <begin position="37"/>
        <end position="49"/>
    </location>
</feature>